<gene>
    <name evidence="3" type="primary">aspA-1</name>
    <name evidence="3" type="ORF">IE4872_PC00392</name>
</gene>
<dbReference type="PANTHER" id="PTHR42696">
    <property type="entry name" value="ASPARTATE AMMONIA-LYASE"/>
    <property type="match status" value="1"/>
</dbReference>
<proteinExistence type="predicted"/>
<feature type="domain" description="Fumarate lyase N-terminal" evidence="2">
    <location>
        <begin position="35"/>
        <end position="366"/>
    </location>
</feature>
<geneLocation type="plasmid" evidence="4">
    <name>prgalie4872c</name>
</geneLocation>
<dbReference type="Gene3D" id="1.10.275.10">
    <property type="entry name" value="Fumarase/aspartase (N-terminal domain)"/>
    <property type="match status" value="1"/>
</dbReference>
<evidence type="ECO:0000313" key="3">
    <source>
        <dbReference type="EMBL" id="APO70409.1"/>
    </source>
</evidence>
<dbReference type="InterPro" id="IPR022761">
    <property type="entry name" value="Fumarate_lyase_N"/>
</dbReference>
<evidence type="ECO:0000256" key="1">
    <source>
        <dbReference type="ARBA" id="ARBA00023239"/>
    </source>
</evidence>
<dbReference type="InterPro" id="IPR051546">
    <property type="entry name" value="Aspartate_Ammonia-Lyase"/>
</dbReference>
<evidence type="ECO:0000259" key="2">
    <source>
        <dbReference type="Pfam" id="PF00206"/>
    </source>
</evidence>
<dbReference type="SUPFAM" id="SSF48557">
    <property type="entry name" value="L-aspartase-like"/>
    <property type="match status" value="1"/>
</dbReference>
<organism evidence="3 4">
    <name type="scientific">Rhizobium gallicum</name>
    <dbReference type="NCBI Taxonomy" id="56730"/>
    <lineage>
        <taxon>Bacteria</taxon>
        <taxon>Pseudomonadati</taxon>
        <taxon>Pseudomonadota</taxon>
        <taxon>Alphaproteobacteria</taxon>
        <taxon>Hyphomicrobiales</taxon>
        <taxon>Rhizobiaceae</taxon>
        <taxon>Rhizobium/Agrobacterium group</taxon>
        <taxon>Rhizobium</taxon>
    </lineage>
</organism>
<dbReference type="Pfam" id="PF00206">
    <property type="entry name" value="Lyase_1"/>
    <property type="match status" value="1"/>
</dbReference>
<dbReference type="GO" id="GO:0005829">
    <property type="term" value="C:cytosol"/>
    <property type="evidence" value="ECO:0007669"/>
    <property type="project" value="TreeGrafter"/>
</dbReference>
<sequence>MLQQSQPFPRCVPLKASMRHILMVSGFRIERDPLGSISVPEDCYYGAQTARAMKNFPISGIAIKRMPLVIQALAHVKMAAAQANFEEGTLAEDKRAAIVQACEEVLAGKHNDEFPVDVFQGGAGTSTNMNMNEVLANRASELLGGARGEGRLVHPNDDVNRSQSTNDAYATAVRLSMIPASRQLRDALVVLANALNAKAQEFQNILKLGRTQLQDAVPMTLGQEFGAFATTILEDCQRLTETERLFLEVNLGGTAIGTGVAATPSYRASVLRHLSLNTALKLVGSKDLIEASWDMGAFMLHMGLLKRIAAKLSKIANDFRLLSSGPRGGIGEILLPALQPGSSLMSGKVNPVAAEALNQVCFYVYGMDTTVGMAAEAGQLQLNAMEPIIVFSVHNAMELLRKVVLTFTATCVEGMKADPEKCDAHLKSSAAFATELVATLGYENTSKLVKEKLAS</sequence>
<dbReference type="FunFam" id="1.10.275.10:FF:000001">
    <property type="entry name" value="Fumarate hydratase, mitochondrial"/>
    <property type="match status" value="1"/>
</dbReference>
<protein>
    <submittedName>
        <fullName evidence="3">Aspartate ammonia-lyase 1</fullName>
        <ecNumber evidence="3">4.3.1.1</ecNumber>
    </submittedName>
</protein>
<dbReference type="FunFam" id="1.20.200.10:FF:000001">
    <property type="entry name" value="Fumarate hydratase, mitochondrial"/>
    <property type="match status" value="1"/>
</dbReference>
<dbReference type="PRINTS" id="PR00149">
    <property type="entry name" value="FUMRATELYASE"/>
</dbReference>
<dbReference type="NCBIfam" id="NF008909">
    <property type="entry name" value="PRK12273.1"/>
    <property type="match status" value="1"/>
</dbReference>
<evidence type="ECO:0000313" key="4">
    <source>
        <dbReference type="Proteomes" id="UP000184749"/>
    </source>
</evidence>
<reference evidence="3 4" key="1">
    <citation type="submission" date="2016-09" db="EMBL/GenBank/DDBJ databases">
        <title>The complete genome sequences of Rhizobium gallicum, symbiovars gallicum and phaseoli, symbionts associated to common bean (Phaseolus vulgaris).</title>
        <authorList>
            <person name="Bustos P."/>
            <person name="Santamaria R.I."/>
            <person name="Perez-Carrascal O.M."/>
            <person name="Juarez S."/>
            <person name="Lozano L."/>
            <person name="Martinez-Flores I."/>
            <person name="Martinez-Romero E."/>
            <person name="Cevallos M."/>
            <person name="Romero D."/>
            <person name="Davila G."/>
            <person name="Gonzalez V."/>
        </authorList>
    </citation>
    <scope>NUCLEOTIDE SEQUENCE [LARGE SCALE GENOMIC DNA]</scope>
    <source>
        <strain evidence="3 4">IE4872</strain>
        <plasmid evidence="4">prgalie4872c</plasmid>
    </source>
</reference>
<dbReference type="InterPro" id="IPR008948">
    <property type="entry name" value="L-Aspartase-like"/>
</dbReference>
<dbReference type="EMBL" id="CP017104">
    <property type="protein sequence ID" value="APO70409.1"/>
    <property type="molecule type" value="Genomic_DNA"/>
</dbReference>
<dbReference type="InterPro" id="IPR024083">
    <property type="entry name" value="Fumarase/histidase_N"/>
</dbReference>
<name>A0A1L5NRD0_9HYPH</name>
<dbReference type="AlphaFoldDB" id="A0A1L5NRD0"/>
<keyword evidence="3" id="KW-0614">Plasmid</keyword>
<dbReference type="InterPro" id="IPR020557">
    <property type="entry name" value="Fumarate_lyase_CS"/>
</dbReference>
<dbReference type="Proteomes" id="UP000184749">
    <property type="component" value="Plasmid pRgalIE4872c"/>
</dbReference>
<dbReference type="PROSITE" id="PS00163">
    <property type="entry name" value="FUMARATE_LYASES"/>
    <property type="match status" value="1"/>
</dbReference>
<dbReference type="InterPro" id="IPR000362">
    <property type="entry name" value="Fumarate_lyase_fam"/>
</dbReference>
<keyword evidence="1 3" id="KW-0456">Lyase</keyword>
<dbReference type="EC" id="4.3.1.1" evidence="3"/>
<dbReference type="PANTHER" id="PTHR42696:SF2">
    <property type="entry name" value="ASPARTATE AMMONIA-LYASE"/>
    <property type="match status" value="1"/>
</dbReference>
<dbReference type="GO" id="GO:0006531">
    <property type="term" value="P:aspartate metabolic process"/>
    <property type="evidence" value="ECO:0007669"/>
    <property type="project" value="TreeGrafter"/>
</dbReference>
<dbReference type="Gene3D" id="1.20.200.10">
    <property type="entry name" value="Fumarase/aspartase (Central domain)"/>
    <property type="match status" value="1"/>
</dbReference>
<dbReference type="GO" id="GO:0008797">
    <property type="term" value="F:aspartate ammonia-lyase activity"/>
    <property type="evidence" value="ECO:0007669"/>
    <property type="project" value="UniProtKB-EC"/>
</dbReference>
<accession>A0A1L5NRD0</accession>